<dbReference type="PANTHER" id="PTHR11525">
    <property type="entry name" value="FARNESYL-PYROPHOSPHATE SYNTHETASE"/>
    <property type="match status" value="1"/>
</dbReference>
<dbReference type="Proteomes" id="UP001187531">
    <property type="component" value="Unassembled WGS sequence"/>
</dbReference>
<dbReference type="InterPro" id="IPR039702">
    <property type="entry name" value="FPS1-like"/>
</dbReference>
<dbReference type="GO" id="GO:0004161">
    <property type="term" value="F:dimethylallyltranstransferase activity"/>
    <property type="evidence" value="ECO:0007669"/>
    <property type="project" value="TreeGrafter"/>
</dbReference>
<evidence type="ECO:0000313" key="9">
    <source>
        <dbReference type="Proteomes" id="UP001187531"/>
    </source>
</evidence>
<organism evidence="8 9">
    <name type="scientific">Artemia franciscana</name>
    <name type="common">Brine shrimp</name>
    <name type="synonym">Artemia sanfranciscana</name>
    <dbReference type="NCBI Taxonomy" id="6661"/>
    <lineage>
        <taxon>Eukaryota</taxon>
        <taxon>Metazoa</taxon>
        <taxon>Ecdysozoa</taxon>
        <taxon>Arthropoda</taxon>
        <taxon>Crustacea</taxon>
        <taxon>Branchiopoda</taxon>
        <taxon>Anostraca</taxon>
        <taxon>Artemiidae</taxon>
        <taxon>Artemia</taxon>
    </lineage>
</organism>
<protein>
    <recommendedName>
        <fullName evidence="6">Farnesyl pyrophosphate synthase</fullName>
    </recommendedName>
</protein>
<proteinExistence type="inferred from homology"/>
<evidence type="ECO:0000256" key="2">
    <source>
        <dbReference type="ARBA" id="ARBA00022679"/>
    </source>
</evidence>
<dbReference type="Gene3D" id="1.10.600.10">
    <property type="entry name" value="Farnesyl Diphosphate Synthase"/>
    <property type="match status" value="1"/>
</dbReference>
<dbReference type="SUPFAM" id="SSF48576">
    <property type="entry name" value="Terpenoid synthases"/>
    <property type="match status" value="1"/>
</dbReference>
<keyword evidence="2 7" id="KW-0808">Transferase</keyword>
<comment type="similarity">
    <text evidence="7">Belongs to the FPP/GGPP synthase family.</text>
</comment>
<dbReference type="GO" id="GO:0046872">
    <property type="term" value="F:metal ion binding"/>
    <property type="evidence" value="ECO:0007669"/>
    <property type="project" value="UniProtKB-KW"/>
</dbReference>
<reference evidence="8" key="1">
    <citation type="submission" date="2023-07" db="EMBL/GenBank/DDBJ databases">
        <title>Chromosome-level genome assembly of Artemia franciscana.</title>
        <authorList>
            <person name="Jo E."/>
        </authorList>
    </citation>
    <scope>NUCLEOTIDE SEQUENCE</scope>
    <source>
        <tissue evidence="8">Whole body</tissue>
    </source>
</reference>
<dbReference type="GO" id="GO:0005737">
    <property type="term" value="C:cytoplasm"/>
    <property type="evidence" value="ECO:0007669"/>
    <property type="project" value="TreeGrafter"/>
</dbReference>
<sequence>MLPSRKLFNDLFKFSIKPVLHFEGLVVTKAVSVRHGNTSQKYQRRADLEAVLPRIINEAIVENPILEGLPVVQDWYKKVFEYNLVGGKMTRGLLFLDSFHKMADPSMINKRTVFEAQAMAWTIELLLSAILLIDDMMDEAYTRRGHDCWYRTNNLGPKATNDGLFMEAAIFEFLKKYFYDKPYYMNVVRVFEEVLHKTNLGQVIDMHAYTTDGKTDLSKVTKEQVSLIAIYKTSYLTTYIPVVLAMHMVGLGDPRFIEAVKNILLETGVYFQAQDDFIDCFGNESITGKYGTDIEDGKCTWLLATALEKGTPEQIEVLKKNYGIKDKECRAIVKQLYNDIGMVEEFKKYEKEIQERLRREIELLPTEIPKGPFVTILDRLRGRNH</sequence>
<dbReference type="EMBL" id="JAVRJZ010000015">
    <property type="protein sequence ID" value="KAK2713201.1"/>
    <property type="molecule type" value="Genomic_DNA"/>
</dbReference>
<dbReference type="InterPro" id="IPR008949">
    <property type="entry name" value="Isoprenoid_synthase_dom_sf"/>
</dbReference>
<evidence type="ECO:0000256" key="5">
    <source>
        <dbReference type="ARBA" id="ARBA00033740"/>
    </source>
</evidence>
<evidence type="ECO:0000256" key="4">
    <source>
        <dbReference type="ARBA" id="ARBA00022842"/>
    </source>
</evidence>
<comment type="cofactor">
    <cofactor evidence="1">
        <name>Mg(2+)</name>
        <dbReference type="ChEBI" id="CHEBI:18420"/>
    </cofactor>
</comment>
<name>A0AA88L568_ARTSF</name>
<keyword evidence="3" id="KW-0479">Metal-binding</keyword>
<dbReference type="GO" id="GO:0042811">
    <property type="term" value="P:pheromone biosynthetic process"/>
    <property type="evidence" value="ECO:0007669"/>
    <property type="project" value="UniProtKB-ARBA"/>
</dbReference>
<accession>A0AA88L568</accession>
<dbReference type="PANTHER" id="PTHR11525:SF0">
    <property type="entry name" value="FARNESYL PYROPHOSPHATE SYNTHASE"/>
    <property type="match status" value="1"/>
</dbReference>
<dbReference type="GO" id="GO:0045337">
    <property type="term" value="P:farnesyl diphosphate biosynthetic process"/>
    <property type="evidence" value="ECO:0007669"/>
    <property type="project" value="TreeGrafter"/>
</dbReference>
<dbReference type="InterPro" id="IPR000092">
    <property type="entry name" value="Polyprenyl_synt"/>
</dbReference>
<dbReference type="Pfam" id="PF00348">
    <property type="entry name" value="polyprenyl_synt"/>
    <property type="match status" value="1"/>
</dbReference>
<evidence type="ECO:0000256" key="3">
    <source>
        <dbReference type="ARBA" id="ARBA00022723"/>
    </source>
</evidence>
<dbReference type="CDD" id="cd00685">
    <property type="entry name" value="Trans_IPPS_HT"/>
    <property type="match status" value="1"/>
</dbReference>
<dbReference type="SFLD" id="SFLDS00005">
    <property type="entry name" value="Isoprenoid_Synthase_Type_I"/>
    <property type="match status" value="1"/>
</dbReference>
<dbReference type="GO" id="GO:0004337">
    <property type="term" value="F:(2E,6E)-farnesyl diphosphate synthase activity"/>
    <property type="evidence" value="ECO:0007669"/>
    <property type="project" value="TreeGrafter"/>
</dbReference>
<comment type="caution">
    <text evidence="8">The sequence shown here is derived from an EMBL/GenBank/DDBJ whole genome shotgun (WGS) entry which is preliminary data.</text>
</comment>
<evidence type="ECO:0000256" key="1">
    <source>
        <dbReference type="ARBA" id="ARBA00001946"/>
    </source>
</evidence>
<dbReference type="PROSITE" id="PS00723">
    <property type="entry name" value="POLYPRENYL_SYNTHASE_1"/>
    <property type="match status" value="1"/>
</dbReference>
<gene>
    <name evidence="8" type="ORF">QYM36_011783</name>
</gene>
<comment type="pathway">
    <text evidence="5">Pheromone biosynthesis.</text>
</comment>
<keyword evidence="9" id="KW-1185">Reference proteome</keyword>
<keyword evidence="4" id="KW-0460">Magnesium</keyword>
<evidence type="ECO:0000313" key="8">
    <source>
        <dbReference type="EMBL" id="KAK2713201.1"/>
    </source>
</evidence>
<dbReference type="InterPro" id="IPR033749">
    <property type="entry name" value="Polyprenyl_synt_CS"/>
</dbReference>
<dbReference type="AlphaFoldDB" id="A0AA88L568"/>
<evidence type="ECO:0000256" key="6">
    <source>
        <dbReference type="ARBA" id="ARBA00034546"/>
    </source>
</evidence>
<evidence type="ECO:0000256" key="7">
    <source>
        <dbReference type="RuleBase" id="RU004466"/>
    </source>
</evidence>